<keyword evidence="5" id="KW-0812">Transmembrane</keyword>
<feature type="compositionally biased region" description="Basic residues" evidence="4">
    <location>
        <begin position="317"/>
        <end position="336"/>
    </location>
</feature>
<feature type="transmembrane region" description="Helical" evidence="5">
    <location>
        <begin position="407"/>
        <end position="434"/>
    </location>
</feature>
<organism evidence="7 8">
    <name type="scientific">Micromonospora acroterricola</name>
    <dbReference type="NCBI Taxonomy" id="2202421"/>
    <lineage>
        <taxon>Bacteria</taxon>
        <taxon>Bacillati</taxon>
        <taxon>Actinomycetota</taxon>
        <taxon>Actinomycetes</taxon>
        <taxon>Micromonosporales</taxon>
        <taxon>Micromonosporaceae</taxon>
        <taxon>Micromonospora</taxon>
    </lineage>
</organism>
<feature type="region of interest" description="Disordered" evidence="4">
    <location>
        <begin position="296"/>
        <end position="358"/>
    </location>
</feature>
<proteinExistence type="inferred from homology"/>
<evidence type="ECO:0000256" key="1">
    <source>
        <dbReference type="ARBA" id="ARBA00010333"/>
    </source>
</evidence>
<sequence>MRVQISPRPGVPSPLRGTAIFVALAMAAGSTIAFTLATPKSATVSDYLSRSSIAGRQLRVGVFADQPLLGERGPDGTLTGFDIDLASALARSIGVQPAFVALDPSERVTALVEGRVDVVVAGLIMTEERQRVIEFAGPYLEGGLVVASRTRWPSRAKGQRLCVVPGSIAEATLEKTGSVLVRRPSTRGCVGDAVAGHLDAVAGDEIMLRGHAHTSSGVLKIYPLSTPEVTQRYGIGVVPGDPFLKALVNSFLLASHARGRDGAWQKAADHTLGVGGFTRRQPRPAGVLLREANDGQTTTGGVVGMPPAIAPASPLARRPRSLTHRRRRRQPRRTVRLRAAPAPGRSVPVDPPLRPRTAGENGPLSAGVWSLLLGVPVAVSALYLWIQSGGDRQFTLMLAESVNPINFLATVSLSVVWIFSAVPALVFTVGAVVLSSTADRAELRRLCDTYAVARWTARTPGWVVWASIVAAAVSTPLAFGPAWVLALCVARQPAVTGRRVSGTRPLRVFAVLAITVASVGIAVSALARGEHALAVTAGWPAVLLWAGVDAPLRPGHVPAFLRASGALGGLLALGVVYAVVTTPILPSTAIQVARPTVPGATPGPTPSPGVVDPDAAATAPPMRQLRGYVVSVDEEATTVLSDAGGVEIVPNDQVASRVSCPSFTDLPGDSAALFGLPLRESLLKALAREQRPTTLQDPRCVVRVDAATG</sequence>
<protein>
    <recommendedName>
        <fullName evidence="6">Solute-binding protein family 3/N-terminal domain-containing protein</fullName>
    </recommendedName>
</protein>
<dbReference type="PANTHER" id="PTHR30085:SF6">
    <property type="entry name" value="ABC TRANSPORTER GLUTAMINE-BINDING PROTEIN GLNH"/>
    <property type="match status" value="1"/>
</dbReference>
<keyword evidence="2" id="KW-0813">Transport</keyword>
<feature type="transmembrane region" description="Helical" evidence="5">
    <location>
        <begin position="366"/>
        <end position="386"/>
    </location>
</feature>
<evidence type="ECO:0000259" key="6">
    <source>
        <dbReference type="SMART" id="SM00062"/>
    </source>
</evidence>
<keyword evidence="5" id="KW-0472">Membrane</keyword>
<dbReference type="Gene3D" id="3.40.190.10">
    <property type="entry name" value="Periplasmic binding protein-like II"/>
    <property type="match status" value="2"/>
</dbReference>
<gene>
    <name evidence="7" type="ORF">DKT68_29370</name>
</gene>
<keyword evidence="8" id="KW-1185">Reference proteome</keyword>
<dbReference type="GO" id="GO:0006865">
    <property type="term" value="P:amino acid transport"/>
    <property type="evidence" value="ECO:0007669"/>
    <property type="project" value="TreeGrafter"/>
</dbReference>
<keyword evidence="3" id="KW-0732">Signal</keyword>
<evidence type="ECO:0000313" key="8">
    <source>
        <dbReference type="Proteomes" id="UP000245410"/>
    </source>
</evidence>
<dbReference type="GO" id="GO:0005576">
    <property type="term" value="C:extracellular region"/>
    <property type="evidence" value="ECO:0007669"/>
    <property type="project" value="TreeGrafter"/>
</dbReference>
<dbReference type="AlphaFoldDB" id="A0A317CU05"/>
<dbReference type="SMART" id="SM00062">
    <property type="entry name" value="PBPb"/>
    <property type="match status" value="1"/>
</dbReference>
<feature type="transmembrane region" description="Helical" evidence="5">
    <location>
        <begin position="508"/>
        <end position="527"/>
    </location>
</feature>
<dbReference type="InterPro" id="IPR001638">
    <property type="entry name" value="Solute-binding_3/MltF_N"/>
</dbReference>
<evidence type="ECO:0000256" key="4">
    <source>
        <dbReference type="SAM" id="MobiDB-lite"/>
    </source>
</evidence>
<dbReference type="RefSeq" id="WP_109820624.1">
    <property type="nucleotide sequence ID" value="NZ_QGKR01000350.1"/>
</dbReference>
<feature type="domain" description="Solute-binding protein family 3/N-terminal" evidence="6">
    <location>
        <begin position="57"/>
        <end position="275"/>
    </location>
</feature>
<dbReference type="Pfam" id="PF00497">
    <property type="entry name" value="SBP_bac_3"/>
    <property type="match status" value="1"/>
</dbReference>
<dbReference type="InterPro" id="IPR051455">
    <property type="entry name" value="Bact_solute-bind_prot3"/>
</dbReference>
<dbReference type="PANTHER" id="PTHR30085">
    <property type="entry name" value="AMINO ACID ABC TRANSPORTER PERMEASE"/>
    <property type="match status" value="1"/>
</dbReference>
<feature type="transmembrane region" description="Helical" evidence="5">
    <location>
        <begin position="533"/>
        <end position="552"/>
    </location>
</feature>
<dbReference type="GO" id="GO:0030288">
    <property type="term" value="C:outer membrane-bounded periplasmic space"/>
    <property type="evidence" value="ECO:0007669"/>
    <property type="project" value="TreeGrafter"/>
</dbReference>
<dbReference type="OrthoDB" id="9807888at2"/>
<comment type="caution">
    <text evidence="7">The sequence shown here is derived from an EMBL/GenBank/DDBJ whole genome shotgun (WGS) entry which is preliminary data.</text>
</comment>
<keyword evidence="5" id="KW-1133">Transmembrane helix</keyword>
<reference evidence="7 8" key="1">
    <citation type="submission" date="2018-05" db="EMBL/GenBank/DDBJ databases">
        <title>Micromonospora atacamensis sp. nov., a novel actinobacteria isolated from high altitude Atacama Desert soil.</title>
        <authorList>
            <person name="Carro L."/>
            <person name="Golinska P."/>
            <person name="Klenk H.-P."/>
            <person name="Goodfellow M."/>
        </authorList>
    </citation>
    <scope>NUCLEOTIDE SEQUENCE [LARGE SCALE GENOMIC DNA]</scope>
    <source>
        <strain evidence="7 8">5R2A7</strain>
    </source>
</reference>
<dbReference type="SUPFAM" id="SSF53850">
    <property type="entry name" value="Periplasmic binding protein-like II"/>
    <property type="match status" value="1"/>
</dbReference>
<dbReference type="Proteomes" id="UP000245410">
    <property type="component" value="Unassembled WGS sequence"/>
</dbReference>
<feature type="transmembrane region" description="Helical" evidence="5">
    <location>
        <begin position="559"/>
        <end position="580"/>
    </location>
</feature>
<evidence type="ECO:0000256" key="2">
    <source>
        <dbReference type="ARBA" id="ARBA00022448"/>
    </source>
</evidence>
<evidence type="ECO:0000313" key="7">
    <source>
        <dbReference type="EMBL" id="PWR04976.1"/>
    </source>
</evidence>
<dbReference type="EMBL" id="QGKR01000350">
    <property type="protein sequence ID" value="PWR04976.1"/>
    <property type="molecule type" value="Genomic_DNA"/>
</dbReference>
<feature type="transmembrane region" description="Helical" evidence="5">
    <location>
        <begin position="462"/>
        <end position="487"/>
    </location>
</feature>
<comment type="similarity">
    <text evidence="1">Belongs to the bacterial solute-binding protein 3 family.</text>
</comment>
<accession>A0A317CU05</accession>
<name>A0A317CU05_9ACTN</name>
<evidence type="ECO:0000256" key="5">
    <source>
        <dbReference type="SAM" id="Phobius"/>
    </source>
</evidence>
<evidence type="ECO:0000256" key="3">
    <source>
        <dbReference type="ARBA" id="ARBA00022729"/>
    </source>
</evidence>